<dbReference type="GeneID" id="105163418"/>
<dbReference type="SUPFAM" id="SSF51306">
    <property type="entry name" value="LexA/Signal peptidase"/>
    <property type="match status" value="1"/>
</dbReference>
<reference evidence="2 3" key="1">
    <citation type="submission" date="2022-04" db="UniProtKB">
        <authorList>
            <consortium name="RefSeq"/>
        </authorList>
    </citation>
    <scope>IDENTIFICATION</scope>
</reference>
<accession>A0A6I9TH94</accession>
<dbReference type="InterPro" id="IPR053307">
    <property type="entry name" value="Mitochondrial_IM_protease"/>
</dbReference>
<sequence>MVGVETWCRYFLTKLHYSVTVTRKRYLLGEIPPNRVFYNVWKTLIEGRMTYLRWTEGEQMAPMIGPRGGTLLVRKIPVANARKVFVGDVVVILDPKDFRNYIIRRLAAVEGDEMVSDVLYEESFTICEDWCWILADNKKLTPKEAYDSRYLGQVYIKNIIGRVIYSFRDAADHGPVKNSEISMEKDSPILEVELDVDELTRNHKAAK</sequence>
<evidence type="ECO:0000313" key="2">
    <source>
        <dbReference type="RefSeq" id="XP_011080046.1"/>
    </source>
</evidence>
<dbReference type="GO" id="GO:0006465">
    <property type="term" value="P:signal peptide processing"/>
    <property type="evidence" value="ECO:0007669"/>
    <property type="project" value="InterPro"/>
</dbReference>
<dbReference type="PANTHER" id="PTHR47040:SF1">
    <property type="entry name" value="MITOCHONDRIAL ATP-INDEPENDENT INNER MEMBRANE PROTEASE SUBUNIT 2"/>
    <property type="match status" value="1"/>
</dbReference>
<keyword evidence="1" id="KW-1185">Reference proteome</keyword>
<evidence type="ECO:0000313" key="3">
    <source>
        <dbReference type="RefSeq" id="XP_011080047.1"/>
    </source>
</evidence>
<dbReference type="Proteomes" id="UP000504604">
    <property type="component" value="Linkage group LG6"/>
</dbReference>
<dbReference type="InterPro" id="IPR036286">
    <property type="entry name" value="LexA/Signal_pep-like_sf"/>
</dbReference>
<dbReference type="InterPro" id="IPR019533">
    <property type="entry name" value="Peptidase_S26"/>
</dbReference>
<dbReference type="RefSeq" id="XP_011080047.1">
    <property type="nucleotide sequence ID" value="XM_011081745.2"/>
</dbReference>
<name>A0A6I9TH94_SESIN</name>
<dbReference type="Gene3D" id="2.10.109.10">
    <property type="entry name" value="Umud Fragment, subunit A"/>
    <property type="match status" value="1"/>
</dbReference>
<dbReference type="AlphaFoldDB" id="A0A6I9TH94"/>
<dbReference type="RefSeq" id="XP_011080046.1">
    <property type="nucleotide sequence ID" value="XM_011081744.2"/>
</dbReference>
<proteinExistence type="predicted"/>
<dbReference type="PANTHER" id="PTHR47040">
    <property type="entry name" value="OSJNBA0068L06.9 PROTEIN"/>
    <property type="match status" value="1"/>
</dbReference>
<dbReference type="Gramene" id="SIN_1009686.t">
    <property type="protein sequence ID" value="SIN_1009686.t"/>
    <property type="gene ID" value="SIN_1009686"/>
</dbReference>
<organism evidence="2">
    <name type="scientific">Sesamum indicum</name>
    <name type="common">Oriental sesame</name>
    <name type="synonym">Sesamum orientale</name>
    <dbReference type="NCBI Taxonomy" id="4182"/>
    <lineage>
        <taxon>Eukaryota</taxon>
        <taxon>Viridiplantae</taxon>
        <taxon>Streptophyta</taxon>
        <taxon>Embryophyta</taxon>
        <taxon>Tracheophyta</taxon>
        <taxon>Spermatophyta</taxon>
        <taxon>Magnoliopsida</taxon>
        <taxon>eudicotyledons</taxon>
        <taxon>Gunneridae</taxon>
        <taxon>Pentapetalae</taxon>
        <taxon>asterids</taxon>
        <taxon>lamiids</taxon>
        <taxon>Lamiales</taxon>
        <taxon>Pedaliaceae</taxon>
        <taxon>Sesamum</taxon>
    </lineage>
</organism>
<dbReference type="KEGG" id="sind:105163418"/>
<protein>
    <submittedName>
        <fullName evidence="2 3">Uncharacterized protein LOC105163418</fullName>
    </submittedName>
</protein>
<dbReference type="GO" id="GO:0004252">
    <property type="term" value="F:serine-type endopeptidase activity"/>
    <property type="evidence" value="ECO:0007669"/>
    <property type="project" value="InterPro"/>
</dbReference>
<dbReference type="OrthoDB" id="308440at2759"/>
<evidence type="ECO:0000313" key="1">
    <source>
        <dbReference type="Proteomes" id="UP000504604"/>
    </source>
</evidence>
<dbReference type="CDD" id="cd06530">
    <property type="entry name" value="S26_SPase_I"/>
    <property type="match status" value="1"/>
</dbReference>
<gene>
    <name evidence="2 3" type="primary">LOC105163418</name>
</gene>